<reference evidence="4 6" key="3">
    <citation type="submission" date="2023-03" db="EMBL/GenBank/DDBJ databases">
        <title>Agriculturally important microbes genome sequencing.</title>
        <authorList>
            <person name="Dunlap C."/>
        </authorList>
    </citation>
    <scope>NUCLEOTIDE SEQUENCE [LARGE SCALE GENOMIC DNA]</scope>
    <source>
        <strain evidence="4 6">CBP-3203</strain>
    </source>
</reference>
<comment type="similarity">
    <text evidence="1">Belongs to the 'GDSL' lipolytic enzyme family.</text>
</comment>
<evidence type="ECO:0000313" key="3">
    <source>
        <dbReference type="EMBL" id="KRT91382.1"/>
    </source>
</evidence>
<dbReference type="SUPFAM" id="SSF52266">
    <property type="entry name" value="SGNH hydrolase"/>
    <property type="match status" value="1"/>
</dbReference>
<evidence type="ECO:0000256" key="2">
    <source>
        <dbReference type="ARBA" id="ARBA00022801"/>
    </source>
</evidence>
<gene>
    <name evidence="3" type="ORF">AB447_223295</name>
    <name evidence="4" type="ORF">P8828_20085</name>
</gene>
<dbReference type="Proteomes" id="UP001341297">
    <property type="component" value="Unassembled WGS sequence"/>
</dbReference>
<dbReference type="GO" id="GO:0016788">
    <property type="term" value="F:hydrolase activity, acting on ester bonds"/>
    <property type="evidence" value="ECO:0007669"/>
    <property type="project" value="InterPro"/>
</dbReference>
<keyword evidence="6" id="KW-1185">Reference proteome</keyword>
<dbReference type="InterPro" id="IPR036514">
    <property type="entry name" value="SGNH_hydro_sf"/>
</dbReference>
<sequence length="214" mass="24292">MSTTIYLAGDSTVQNYKADSPQGGWGEFLQLYVSEDVQVINRAIGGRSSKTFVEEGRLASILDVIKKGDWLFVQMGHNDSSKDKPERYTEPYTTYKQYLKMYVDGARQKEAVPLLITPVARLHYKDGVFLNDFPDYCIAMKQVAAEEDVLLIDLMGRSLQHFSEKGYSEIFKYFMISENINDYTHFTKKGAREMAKLVSAGIEELGLPLVKETV</sequence>
<dbReference type="InterPro" id="IPR037459">
    <property type="entry name" value="RhgT-like"/>
</dbReference>
<accession>A0A0J6EJ03</accession>
<dbReference type="Proteomes" id="UP000036168">
    <property type="component" value="Unassembled WGS sequence"/>
</dbReference>
<reference evidence="3" key="2">
    <citation type="submission" date="2015-10" db="EMBL/GenBank/DDBJ databases">
        <authorList>
            <person name="Gilbert D.G."/>
        </authorList>
    </citation>
    <scope>NUCLEOTIDE SEQUENCE</scope>
    <source>
        <strain evidence="3">GO-13</strain>
    </source>
</reference>
<evidence type="ECO:0000256" key="1">
    <source>
        <dbReference type="ARBA" id="ARBA00008668"/>
    </source>
</evidence>
<dbReference type="PANTHER" id="PTHR43695">
    <property type="entry name" value="PUTATIVE (AFU_ORTHOLOGUE AFUA_2G17250)-RELATED"/>
    <property type="match status" value="1"/>
</dbReference>
<organism evidence="3 5">
    <name type="scientific">Bacillus glycinifermentans</name>
    <dbReference type="NCBI Taxonomy" id="1664069"/>
    <lineage>
        <taxon>Bacteria</taxon>
        <taxon>Bacillati</taxon>
        <taxon>Bacillota</taxon>
        <taxon>Bacilli</taxon>
        <taxon>Bacillales</taxon>
        <taxon>Bacillaceae</taxon>
        <taxon>Bacillus</taxon>
    </lineage>
</organism>
<dbReference type="OrthoDB" id="9807041at2"/>
<dbReference type="InterPro" id="IPR001087">
    <property type="entry name" value="GDSL"/>
</dbReference>
<protein>
    <submittedName>
        <fullName evidence="3">Rhamnogalacturonan acetylesterase</fullName>
    </submittedName>
</protein>
<dbReference type="Gene3D" id="3.40.50.1110">
    <property type="entry name" value="SGNH hydrolase"/>
    <property type="match status" value="1"/>
</dbReference>
<reference evidence="3 5" key="1">
    <citation type="journal article" date="2015" name="Int. J. Syst. Evol. Microbiol.">
        <title>Bacillus glycinifermentans sp. nov., isolated from fermented soybean paste.</title>
        <authorList>
            <person name="Kim S.J."/>
            <person name="Dunlap C.A."/>
            <person name="Kwon S.W."/>
            <person name="Rooney A.P."/>
        </authorList>
    </citation>
    <scope>NUCLEOTIDE SEQUENCE [LARGE SCALE GENOMIC DNA]</scope>
    <source>
        <strain evidence="3 5">GO-13</strain>
    </source>
</reference>
<proteinExistence type="inferred from homology"/>
<dbReference type="PATRIC" id="fig|1664069.3.peg.275"/>
<dbReference type="Pfam" id="PF00657">
    <property type="entry name" value="Lipase_GDSL"/>
    <property type="match status" value="1"/>
</dbReference>
<dbReference type="EMBL" id="LECW02000036">
    <property type="protein sequence ID" value="KRT91382.1"/>
    <property type="molecule type" value="Genomic_DNA"/>
</dbReference>
<evidence type="ECO:0000313" key="4">
    <source>
        <dbReference type="EMBL" id="MEC0487057.1"/>
    </source>
</evidence>
<dbReference type="PANTHER" id="PTHR43695:SF1">
    <property type="entry name" value="RHAMNOGALACTURONAN ACETYLESTERASE"/>
    <property type="match status" value="1"/>
</dbReference>
<dbReference type="EMBL" id="JARRTL010000026">
    <property type="protein sequence ID" value="MEC0487057.1"/>
    <property type="molecule type" value="Genomic_DNA"/>
</dbReference>
<dbReference type="AlphaFoldDB" id="A0A0J6EA92"/>
<comment type="caution">
    <text evidence="3">The sequence shown here is derived from an EMBL/GenBank/DDBJ whole genome shotgun (WGS) entry which is preliminary data.</text>
</comment>
<dbReference type="CDD" id="cd01821">
    <property type="entry name" value="Rhamnogalacturan_acetylesterase_like"/>
    <property type="match status" value="1"/>
</dbReference>
<name>A0A0J6EA92_9BACI</name>
<evidence type="ECO:0000313" key="6">
    <source>
        <dbReference type="Proteomes" id="UP001341297"/>
    </source>
</evidence>
<dbReference type="RefSeq" id="WP_048354422.1">
    <property type="nucleotide sequence ID" value="NZ_CP023481.1"/>
</dbReference>
<keyword evidence="2" id="KW-0378">Hydrolase</keyword>
<evidence type="ECO:0000313" key="5">
    <source>
        <dbReference type="Proteomes" id="UP000036168"/>
    </source>
</evidence>
<accession>A0A0J6EA92</accession>